<gene>
    <name evidence="1" type="ORF">CL55_00012070</name>
</gene>
<organism evidence="1 2">
    <name type="scientific">Polynucleobacter duraquae</name>
    <dbReference type="NCBI Taxonomy" id="1835254"/>
    <lineage>
        <taxon>Bacteria</taxon>
        <taxon>Pseudomonadati</taxon>
        <taxon>Pseudomonadota</taxon>
        <taxon>Betaproteobacteria</taxon>
        <taxon>Burkholderiales</taxon>
        <taxon>Burkholderiaceae</taxon>
        <taxon>Polynucleobacter</taxon>
    </lineage>
</organism>
<dbReference type="OrthoDB" id="5767600at2"/>
<dbReference type="Proteomes" id="UP000061135">
    <property type="component" value="Chromosome"/>
</dbReference>
<dbReference type="HOGENOM" id="CLU_147948_0_0_4"/>
<evidence type="ECO:0000313" key="2">
    <source>
        <dbReference type="Proteomes" id="UP000061135"/>
    </source>
</evidence>
<evidence type="ECO:0008006" key="3">
    <source>
        <dbReference type="Google" id="ProtNLM"/>
    </source>
</evidence>
<dbReference type="STRING" id="1835254.CL55_00012070"/>
<dbReference type="PATRIC" id="fig|576611.7.peg.1224"/>
<dbReference type="AlphaFoldDB" id="A0A0E3ZME3"/>
<name>A0A0E3ZME3_9BURK</name>
<evidence type="ECO:0000313" key="1">
    <source>
        <dbReference type="EMBL" id="AKD25540.1"/>
    </source>
</evidence>
<sequence length="149" mass="16503">METQNLLKNLIGVTLDTIERDKLSIQRLLEASQASLKDAQVEELSNEGRFDLAYKSITQASSAALQAHGYRVLTSKPGHHQTIIQSLVHTMGVDSSTLITLDQLRKQRNVIDYSGDIVSDVMLNEAIKQAQALLGRVKGWIAKKADFLD</sequence>
<keyword evidence="2" id="KW-1185">Reference proteome</keyword>
<protein>
    <recommendedName>
        <fullName evidence="3">DNA-binding protein</fullName>
    </recommendedName>
</protein>
<proteinExistence type="predicted"/>
<dbReference type="Gene3D" id="1.20.120.330">
    <property type="entry name" value="Nucleotidyltransferases domain 2"/>
    <property type="match status" value="1"/>
</dbReference>
<reference evidence="1 2" key="1">
    <citation type="submission" date="2014-03" db="EMBL/GenBank/DDBJ databases">
        <title>Genome of Polynucleobacter strain MWH-MoK4.</title>
        <authorList>
            <person name="Hahn M.W."/>
        </authorList>
    </citation>
    <scope>NUCLEOTIDE SEQUENCE [LARGE SCALE GENOMIC DNA]</scope>
    <source>
        <strain evidence="1 2">MWH-MoK4</strain>
    </source>
</reference>
<accession>A0A0E3ZME3</accession>
<dbReference type="EMBL" id="CP007501">
    <property type="protein sequence ID" value="AKD25540.1"/>
    <property type="molecule type" value="Genomic_DNA"/>
</dbReference>
<dbReference type="KEGG" id="pdq:CL55_00012070"/>